<dbReference type="Proteomes" id="UP000030687">
    <property type="component" value="Unassembled WGS sequence"/>
</dbReference>
<proteinExistence type="predicted"/>
<feature type="domain" description="At1g61320/AtMIF1 LRR" evidence="2">
    <location>
        <begin position="159"/>
        <end position="300"/>
    </location>
</feature>
<dbReference type="InterPro" id="IPR053781">
    <property type="entry name" value="F-box_AtFBL13-like"/>
</dbReference>
<dbReference type="InterPro" id="IPR053772">
    <property type="entry name" value="At1g61320/At1g61330-like"/>
</dbReference>
<accession>V4SI53</accession>
<sequence>MKKGVDYDPSLIICLVIVMAAISGKPSAQHPLPSCSSSKELKMMDETMDRISDLPTFIIHHIMSFLPAKEAARASILSKRWEKFHSSFPILDFDQHNFGCLADASGHTLNALRENREFRTCLARFIDAVDLSLSRFCNLKFSIQKLRIVIGVLDPEHLPPLLDKWIALAIENGVKELDFQILPDIKDYVHTYTLPQTVFSANFLTHLRLAGCKLEQPCYAMCFLSLKKLHLYGVYITEQMVQKLLHECHFLEDLNFFECLGLKLLCISGAHKLKILTMETLSSELKGVKIVASSLQQLTLQFPFEGQGTPLVDIAVCPNLKKFRAFNLLGQEFCTLISKFPLLEDLSLFACSSFERITISSNQLKHLSLVHCASLKAINIDAPNLLSCNFWYNPFPIISINSQCSWNIHFNCQDDHDGGWFLNFKDFLRISKKIEELSIDFLSNQSLFNLYKFSRCCNSLPIQVETLRLRMVLTDISPSEYEILLDGVFWICYPRTLSLSTVNKGRPFIVWLYDYLRNPAKKCCCSDHTKSWWHYLKDAKIESFKLIHGRKFNADELHQLIDEWPQVPDGDLQLHLDWCFNDQ</sequence>
<dbReference type="InterPro" id="IPR032675">
    <property type="entry name" value="LRR_dom_sf"/>
</dbReference>
<keyword evidence="4" id="KW-1185">Reference proteome</keyword>
<dbReference type="PANTHER" id="PTHR34145">
    <property type="entry name" value="OS02G0105600 PROTEIN"/>
    <property type="match status" value="1"/>
</dbReference>
<dbReference type="InterPro" id="IPR036047">
    <property type="entry name" value="F-box-like_dom_sf"/>
</dbReference>
<dbReference type="PANTHER" id="PTHR34145:SF28">
    <property type="entry name" value="F-BOX DOMAIN-CONTAINING PROTEIN"/>
    <property type="match status" value="1"/>
</dbReference>
<dbReference type="KEGG" id="cic:CICLE_v10025241mg"/>
<dbReference type="InterPro" id="IPR055357">
    <property type="entry name" value="LRR_At1g61320_AtMIF1"/>
</dbReference>
<dbReference type="Gene3D" id="3.80.10.10">
    <property type="entry name" value="Ribonuclease Inhibitor"/>
    <property type="match status" value="1"/>
</dbReference>
<dbReference type="OMA" id="KNILICE"/>
<evidence type="ECO:0000313" key="4">
    <source>
        <dbReference type="Proteomes" id="UP000030687"/>
    </source>
</evidence>
<dbReference type="SUPFAM" id="SSF52047">
    <property type="entry name" value="RNI-like"/>
    <property type="match status" value="1"/>
</dbReference>
<dbReference type="Pfam" id="PF00646">
    <property type="entry name" value="F-box"/>
    <property type="match status" value="1"/>
</dbReference>
<gene>
    <name evidence="3" type="ORF">CICLE_v10025241mg</name>
</gene>
<feature type="domain" description="F-box" evidence="1">
    <location>
        <begin position="51"/>
        <end position="82"/>
    </location>
</feature>
<evidence type="ECO:0000313" key="3">
    <source>
        <dbReference type="EMBL" id="ESR40297.1"/>
    </source>
</evidence>
<evidence type="ECO:0000259" key="2">
    <source>
        <dbReference type="Pfam" id="PF23622"/>
    </source>
</evidence>
<dbReference type="InterPro" id="IPR001810">
    <property type="entry name" value="F-box_dom"/>
</dbReference>
<dbReference type="Gramene" id="ESR40297">
    <property type="protein sequence ID" value="ESR40297"/>
    <property type="gene ID" value="CICLE_v10025241mg"/>
</dbReference>
<dbReference type="SUPFAM" id="SSF81383">
    <property type="entry name" value="F-box domain"/>
    <property type="match status" value="1"/>
</dbReference>
<feature type="domain" description="At1g61320/AtMIF1 LRR" evidence="2">
    <location>
        <begin position="312"/>
        <end position="439"/>
    </location>
</feature>
<dbReference type="EMBL" id="KI536925">
    <property type="protein sequence ID" value="ESR40297.1"/>
    <property type="molecule type" value="Genomic_DNA"/>
</dbReference>
<reference evidence="3 4" key="1">
    <citation type="submission" date="2013-10" db="EMBL/GenBank/DDBJ databases">
        <authorList>
            <consortium name="International Citrus Genome Consortium"/>
            <person name="Jenkins J."/>
            <person name="Schmutz J."/>
            <person name="Prochnik S."/>
            <person name="Rokhsar D."/>
            <person name="Gmitter F."/>
            <person name="Ollitrault P."/>
            <person name="Machado M."/>
            <person name="Talon M."/>
            <person name="Wincker P."/>
            <person name="Jaillon O."/>
            <person name="Morgante M."/>
        </authorList>
    </citation>
    <scope>NUCLEOTIDE SEQUENCE</scope>
    <source>
        <strain evidence="4">cv. Clemenules</strain>
    </source>
</reference>
<protein>
    <submittedName>
        <fullName evidence="3">Uncharacterized protein</fullName>
    </submittedName>
</protein>
<dbReference type="eggNOG" id="ENOG502SRI8">
    <property type="taxonomic scope" value="Eukaryota"/>
</dbReference>
<name>V4SI53_CITCL</name>
<dbReference type="CDD" id="cd22160">
    <property type="entry name" value="F-box_AtFBL13-like"/>
    <property type="match status" value="1"/>
</dbReference>
<dbReference type="InParanoid" id="V4SI53"/>
<dbReference type="Gene3D" id="1.20.1280.50">
    <property type="match status" value="1"/>
</dbReference>
<dbReference type="AlphaFoldDB" id="V4SI53"/>
<dbReference type="Gramene" id="ESR40298">
    <property type="protein sequence ID" value="ESR40298"/>
    <property type="gene ID" value="CICLE_v10025241mg"/>
</dbReference>
<dbReference type="EMBL" id="KI536925">
    <property type="protein sequence ID" value="ESR40298.1"/>
    <property type="molecule type" value="Genomic_DNA"/>
</dbReference>
<organism evidence="3 4">
    <name type="scientific">Citrus clementina</name>
    <name type="common">Clementine</name>
    <name type="synonym">Citrus deliciosa x Citrus sinensis</name>
    <dbReference type="NCBI Taxonomy" id="85681"/>
    <lineage>
        <taxon>Eukaryota</taxon>
        <taxon>Viridiplantae</taxon>
        <taxon>Streptophyta</taxon>
        <taxon>Embryophyta</taxon>
        <taxon>Tracheophyta</taxon>
        <taxon>Spermatophyta</taxon>
        <taxon>Magnoliopsida</taxon>
        <taxon>eudicotyledons</taxon>
        <taxon>Gunneridae</taxon>
        <taxon>Pentapetalae</taxon>
        <taxon>rosids</taxon>
        <taxon>malvids</taxon>
        <taxon>Sapindales</taxon>
        <taxon>Rutaceae</taxon>
        <taxon>Aurantioideae</taxon>
        <taxon>Citrus</taxon>
    </lineage>
</organism>
<dbReference type="Pfam" id="PF23622">
    <property type="entry name" value="LRR_At1g61320_AtMIF1"/>
    <property type="match status" value="2"/>
</dbReference>
<evidence type="ECO:0000259" key="1">
    <source>
        <dbReference type="Pfam" id="PF00646"/>
    </source>
</evidence>